<organism evidence="2 3">
    <name type="scientific">Thermomonospora cellulosilytica</name>
    <dbReference type="NCBI Taxonomy" id="1411118"/>
    <lineage>
        <taxon>Bacteria</taxon>
        <taxon>Bacillati</taxon>
        <taxon>Actinomycetota</taxon>
        <taxon>Actinomycetes</taxon>
        <taxon>Streptosporangiales</taxon>
        <taxon>Thermomonosporaceae</taxon>
        <taxon>Thermomonospora</taxon>
    </lineage>
</organism>
<feature type="signal peptide" evidence="1">
    <location>
        <begin position="1"/>
        <end position="28"/>
    </location>
</feature>
<reference evidence="2 3" key="1">
    <citation type="submission" date="2020-08" db="EMBL/GenBank/DDBJ databases">
        <title>Sequencing the genomes of 1000 actinobacteria strains.</title>
        <authorList>
            <person name="Klenk H.-P."/>
        </authorList>
    </citation>
    <scope>NUCLEOTIDE SEQUENCE [LARGE SCALE GENOMIC DNA]</scope>
    <source>
        <strain evidence="2 3">DSM 45823</strain>
    </source>
</reference>
<dbReference type="AlphaFoldDB" id="A0A7W3MYQ5"/>
<feature type="chain" id="PRO_5030584859" evidence="1">
    <location>
        <begin position="29"/>
        <end position="192"/>
    </location>
</feature>
<evidence type="ECO:0000313" key="3">
    <source>
        <dbReference type="Proteomes" id="UP000539313"/>
    </source>
</evidence>
<evidence type="ECO:0000256" key="1">
    <source>
        <dbReference type="SAM" id="SignalP"/>
    </source>
</evidence>
<dbReference type="EMBL" id="JACJII010000001">
    <property type="protein sequence ID" value="MBA9004301.1"/>
    <property type="molecule type" value="Genomic_DNA"/>
</dbReference>
<keyword evidence="1" id="KW-0732">Signal</keyword>
<dbReference type="RefSeq" id="WP_182705817.1">
    <property type="nucleotide sequence ID" value="NZ_JACJII010000001.1"/>
</dbReference>
<dbReference type="Proteomes" id="UP000539313">
    <property type="component" value="Unassembled WGS sequence"/>
</dbReference>
<protein>
    <submittedName>
        <fullName evidence="2">Uncharacterized protein</fullName>
    </submittedName>
</protein>
<accession>A0A7W3MYQ5</accession>
<evidence type="ECO:0000313" key="2">
    <source>
        <dbReference type="EMBL" id="MBA9004301.1"/>
    </source>
</evidence>
<proteinExistence type="predicted"/>
<name>A0A7W3MYQ5_9ACTN</name>
<sequence length="192" mass="19707">MRKFLRTILVVGTAVAAILGLTGAPANADVGWTVTPSGPFPGVSTNFRMTNKGTTLLQCGRTTFSSSVASSTTNTIGHITAITWSNCAGPIGTVFTVRQMGTWSIEAHAANADGVTGVIRINLGLSRTLCSASVTGTARWSYDNAGTLVINEPEGGNLVVSGASCFDGTLRNGDRPGLFGTFATPPTVITPA</sequence>
<keyword evidence="3" id="KW-1185">Reference proteome</keyword>
<comment type="caution">
    <text evidence="2">The sequence shown here is derived from an EMBL/GenBank/DDBJ whole genome shotgun (WGS) entry which is preliminary data.</text>
</comment>
<gene>
    <name evidence="2" type="ORF">HNR21_003183</name>
</gene>